<feature type="region of interest" description="Disordered" evidence="1">
    <location>
        <begin position="72"/>
        <end position="111"/>
    </location>
</feature>
<feature type="non-terminal residue" evidence="2">
    <location>
        <position position="1"/>
    </location>
</feature>
<feature type="compositionally biased region" description="Low complexity" evidence="1">
    <location>
        <begin position="11"/>
        <end position="26"/>
    </location>
</feature>
<feature type="compositionally biased region" description="Low complexity" evidence="1">
    <location>
        <begin position="79"/>
        <end position="94"/>
    </location>
</feature>
<name>A0A2X0I5W8_9ACTN</name>
<protein>
    <submittedName>
        <fullName evidence="2">Uncharacterized protein</fullName>
    </submittedName>
</protein>
<dbReference type="Proteomes" id="UP000248889">
    <property type="component" value="Unassembled WGS sequence"/>
</dbReference>
<keyword evidence="3" id="KW-1185">Reference proteome</keyword>
<dbReference type="AlphaFoldDB" id="A0A2X0I5W8"/>
<reference evidence="2 3" key="1">
    <citation type="submission" date="2018-06" db="EMBL/GenBank/DDBJ databases">
        <title>Streptacidiphilus pinicola sp. nov., isolated from pine grove soil.</title>
        <authorList>
            <person name="Roh S.G."/>
            <person name="Park S."/>
            <person name="Kim M.-K."/>
            <person name="Yun B.-R."/>
            <person name="Park J."/>
            <person name="Kim M.J."/>
            <person name="Kim Y.S."/>
            <person name="Kim S.B."/>
        </authorList>
    </citation>
    <scope>NUCLEOTIDE SEQUENCE [LARGE SCALE GENOMIC DNA]</scope>
    <source>
        <strain evidence="2 3">MMS16-CNU450</strain>
    </source>
</reference>
<organism evidence="2 3">
    <name type="scientific">Streptacidiphilus pinicola</name>
    <dbReference type="NCBI Taxonomy" id="2219663"/>
    <lineage>
        <taxon>Bacteria</taxon>
        <taxon>Bacillati</taxon>
        <taxon>Actinomycetota</taxon>
        <taxon>Actinomycetes</taxon>
        <taxon>Kitasatosporales</taxon>
        <taxon>Streptomycetaceae</taxon>
        <taxon>Streptacidiphilus</taxon>
    </lineage>
</organism>
<evidence type="ECO:0000313" key="3">
    <source>
        <dbReference type="Proteomes" id="UP000248889"/>
    </source>
</evidence>
<feature type="region of interest" description="Disordered" evidence="1">
    <location>
        <begin position="1"/>
        <end position="34"/>
    </location>
</feature>
<sequence>DVDKSQGEGDAVAAAAERPNAPACAARPRRRSPRGVAALSYPASSVRMEAVIRWRAAVSGSTGVGRVLEPERVEEDALPPHAVSVVSAPSSPAESRLRRRRDAAMSRDVTV</sequence>
<dbReference type="EMBL" id="QKYN01000247">
    <property type="protein sequence ID" value="RAG80362.1"/>
    <property type="molecule type" value="Genomic_DNA"/>
</dbReference>
<comment type="caution">
    <text evidence="2">The sequence shown here is derived from an EMBL/GenBank/DDBJ whole genome shotgun (WGS) entry which is preliminary data.</text>
</comment>
<accession>A0A2X0I5W8</accession>
<feature type="compositionally biased region" description="Basic and acidic residues" evidence="1">
    <location>
        <begin position="102"/>
        <end position="111"/>
    </location>
</feature>
<evidence type="ECO:0000256" key="1">
    <source>
        <dbReference type="SAM" id="MobiDB-lite"/>
    </source>
</evidence>
<evidence type="ECO:0000313" key="2">
    <source>
        <dbReference type="EMBL" id="RAG80362.1"/>
    </source>
</evidence>
<gene>
    <name evidence="2" type="ORF">DN069_38525</name>
</gene>
<proteinExistence type="predicted"/>